<evidence type="ECO:0000256" key="5">
    <source>
        <dbReference type="ARBA" id="ARBA00022741"/>
    </source>
</evidence>
<dbReference type="Proteomes" id="UP001185028">
    <property type="component" value="Unassembled WGS sequence"/>
</dbReference>
<dbReference type="InterPro" id="IPR003661">
    <property type="entry name" value="HisK_dim/P_dom"/>
</dbReference>
<dbReference type="InterPro" id="IPR000700">
    <property type="entry name" value="PAS-assoc_C"/>
</dbReference>
<feature type="domain" description="PAS" evidence="10">
    <location>
        <begin position="489"/>
        <end position="559"/>
    </location>
</feature>
<dbReference type="RefSeq" id="WP_188773382.1">
    <property type="nucleotide sequence ID" value="NZ_BMMB01000001.1"/>
</dbReference>
<dbReference type="Gene3D" id="3.30.565.10">
    <property type="entry name" value="Histidine kinase-like ATPase, C-terminal domain"/>
    <property type="match status" value="1"/>
</dbReference>
<dbReference type="Pfam" id="PF00989">
    <property type="entry name" value="PAS"/>
    <property type="match status" value="2"/>
</dbReference>
<dbReference type="NCBIfam" id="TIGR00229">
    <property type="entry name" value="sensory_box"/>
    <property type="match status" value="4"/>
</dbReference>
<evidence type="ECO:0000256" key="7">
    <source>
        <dbReference type="ARBA" id="ARBA00022840"/>
    </source>
</evidence>
<evidence type="ECO:0000259" key="11">
    <source>
        <dbReference type="PROSITE" id="PS50113"/>
    </source>
</evidence>
<dbReference type="PRINTS" id="PR00344">
    <property type="entry name" value="BCTRLSENSOR"/>
</dbReference>
<keyword evidence="6" id="KW-0418">Kinase</keyword>
<dbReference type="Pfam" id="PF13188">
    <property type="entry name" value="PAS_8"/>
    <property type="match status" value="1"/>
</dbReference>
<dbReference type="Pfam" id="PF00512">
    <property type="entry name" value="HisKA"/>
    <property type="match status" value="1"/>
</dbReference>
<dbReference type="Pfam" id="PF02518">
    <property type="entry name" value="HATPase_c"/>
    <property type="match status" value="1"/>
</dbReference>
<keyword evidence="3" id="KW-0597">Phosphoprotein</keyword>
<proteinExistence type="predicted"/>
<organism evidence="12 13">
    <name type="scientific">Paenibacillus hunanensis</name>
    <dbReference type="NCBI Taxonomy" id="539262"/>
    <lineage>
        <taxon>Bacteria</taxon>
        <taxon>Bacillati</taxon>
        <taxon>Bacillota</taxon>
        <taxon>Bacilli</taxon>
        <taxon>Bacillales</taxon>
        <taxon>Paenibacillaceae</taxon>
        <taxon>Paenibacillus</taxon>
    </lineage>
</organism>
<evidence type="ECO:0000256" key="4">
    <source>
        <dbReference type="ARBA" id="ARBA00022679"/>
    </source>
</evidence>
<dbReference type="SMART" id="SM00387">
    <property type="entry name" value="HATPase_c"/>
    <property type="match status" value="1"/>
</dbReference>
<dbReference type="Gene3D" id="2.10.70.100">
    <property type="match status" value="1"/>
</dbReference>
<dbReference type="SMART" id="SM00091">
    <property type="entry name" value="PAS"/>
    <property type="match status" value="6"/>
</dbReference>
<evidence type="ECO:0000256" key="6">
    <source>
        <dbReference type="ARBA" id="ARBA00022777"/>
    </source>
</evidence>
<evidence type="ECO:0000259" key="9">
    <source>
        <dbReference type="PROSITE" id="PS50109"/>
    </source>
</evidence>
<keyword evidence="13" id="KW-1185">Reference proteome</keyword>
<dbReference type="EC" id="2.7.13.3" evidence="2"/>
<reference evidence="12 13" key="1">
    <citation type="submission" date="2023-07" db="EMBL/GenBank/DDBJ databases">
        <title>Genomic Encyclopedia of Type Strains, Phase IV (KMG-IV): sequencing the most valuable type-strain genomes for metagenomic binning, comparative biology and taxonomic classification.</title>
        <authorList>
            <person name="Goeker M."/>
        </authorList>
    </citation>
    <scope>NUCLEOTIDE SEQUENCE [LARGE SCALE GENOMIC DNA]</scope>
    <source>
        <strain evidence="12 13">DSM 22170</strain>
    </source>
</reference>
<dbReference type="PROSITE" id="PS50112">
    <property type="entry name" value="PAS"/>
    <property type="match status" value="4"/>
</dbReference>
<dbReference type="InterPro" id="IPR003594">
    <property type="entry name" value="HATPase_dom"/>
</dbReference>
<dbReference type="InterPro" id="IPR013655">
    <property type="entry name" value="PAS_fold_3"/>
</dbReference>
<evidence type="ECO:0000313" key="12">
    <source>
        <dbReference type="EMBL" id="MDR6244962.1"/>
    </source>
</evidence>
<feature type="domain" description="PAS" evidence="10">
    <location>
        <begin position="620"/>
        <end position="656"/>
    </location>
</feature>
<dbReference type="SUPFAM" id="SSF55874">
    <property type="entry name" value="ATPase domain of HSP90 chaperone/DNA topoisomerase II/histidine kinase"/>
    <property type="match status" value="1"/>
</dbReference>
<comment type="catalytic activity">
    <reaction evidence="1">
        <text>ATP + protein L-histidine = ADP + protein N-phospho-L-histidine.</text>
        <dbReference type="EC" id="2.7.13.3"/>
    </reaction>
</comment>
<feature type="domain" description="PAC" evidence="11">
    <location>
        <begin position="183"/>
        <end position="236"/>
    </location>
</feature>
<dbReference type="SMART" id="SM00388">
    <property type="entry name" value="HisKA"/>
    <property type="match status" value="1"/>
</dbReference>
<comment type="caution">
    <text evidence="12">The sequence shown here is derived from an EMBL/GenBank/DDBJ whole genome shotgun (WGS) entry which is preliminary data.</text>
</comment>
<gene>
    <name evidence="12" type="ORF">JOC58_002860</name>
</gene>
<dbReference type="CDD" id="cd00082">
    <property type="entry name" value="HisKA"/>
    <property type="match status" value="1"/>
</dbReference>
<dbReference type="InterPro" id="IPR013767">
    <property type="entry name" value="PAS_fold"/>
</dbReference>
<sequence length="1029" mass="117534">MNKGLAPDMSLLLHVYQHAPGGIAIFSPEGACQYVNPAFCHLLAYEEEQLGEVLEQQQLIKLWSEHRSTQELEHRIVRGDYRPIWLTLKPSFYPESSAEPLQYIIIYASETKEHQEEDLRTLVTRNSASVVALSTPDGYLQYVSPSIQQMLGYEPQEIVHTHYSDLCVGDNQDYMPIWMHEGRGSIIRRVRHKNGEERWIEAFIQEMHDEHGQLKNIMSVIQDVTKRKSQEDIISRAHRMAGIGAWNWDMVKGEIHFSRDVLRIFGYAMKSMEHTPDSYLATIHPDDLDYVSECMQRSVEFGYDGVNTYRIIVPDGTEKTVQTHWETICDPDTGKPVQIIGVVQDMTRQYSVSEKLRRSEYNYRLITDNSLDLISRHQDDADCTVLFASPACKTLLGYEPDELIGQSSFTLAHPEDRDKLERYITNVRSREHNHHDTLIFRYRHRSGRYIWLETLSRYTYNEYEGRYTFTAVSRDITERKYLETVLRDSEYRYRSLFEHNPSGVCAIDLEGHFLSVNSSLEELTGYSRHELIGMQVYPFFMEEDLPKIRHHARLARQGVPQIYELNVRRRDGSIFSADVINVPIMSDTEVIGLYCIVTETTELKRYIRLIEKLGNERALILNSVSEGIFSVDEDGRGIFINRAGAEMLGLTMKPAMLDGSEDSEPGWQHGFYNFDELNEQSAIIQVIRQATPHQEEETVFWKNDGSSFLAAYRVTPVYEQGERRGTVIVFRDITNEKEVLRAKESAERADRAKSEFMSVMSHELRTPMNGIMGMAGLLAETMLDEQQRSYLEILLSSSEALLNLLNEILDFSKVESGMLVLEPNTFSIADLFDHIAELFLLRASEKGNALTVAIEPDVPELLYGDELRIRQILTHLVGNAVKFTDQGQIHMTVRSLLREEGQASSGGDTWLEFNVSDTGIGIAAEQQHLIFQPFSQLHPALNRKYGGTGLGLSICKKLVELMDGSIDVTSVVNEGSSFRFVLKLGAVLQTSMNPPATRVDLTPNAEITRQCDQARLLPDNDYSKGDPHC</sequence>
<keyword evidence="8" id="KW-0902">Two-component regulatory system</keyword>
<dbReference type="InterPro" id="IPR036097">
    <property type="entry name" value="HisK_dim/P_sf"/>
</dbReference>
<dbReference type="Gene3D" id="1.10.287.130">
    <property type="match status" value="1"/>
</dbReference>
<dbReference type="SUPFAM" id="SSF47384">
    <property type="entry name" value="Homodimeric domain of signal transducing histidine kinase"/>
    <property type="match status" value="1"/>
</dbReference>
<keyword evidence="7" id="KW-0067">ATP-binding</keyword>
<dbReference type="SUPFAM" id="SSF55785">
    <property type="entry name" value="PYP-like sensor domain (PAS domain)"/>
    <property type="match status" value="6"/>
</dbReference>
<evidence type="ECO:0000259" key="10">
    <source>
        <dbReference type="PROSITE" id="PS50112"/>
    </source>
</evidence>
<keyword evidence="4" id="KW-0808">Transferase</keyword>
<keyword evidence="5" id="KW-0547">Nucleotide-binding</keyword>
<dbReference type="InterPro" id="IPR005467">
    <property type="entry name" value="His_kinase_dom"/>
</dbReference>
<dbReference type="Gene3D" id="3.30.450.20">
    <property type="entry name" value="PAS domain"/>
    <property type="match status" value="6"/>
</dbReference>
<dbReference type="InterPro" id="IPR001610">
    <property type="entry name" value="PAC"/>
</dbReference>
<protein>
    <recommendedName>
        <fullName evidence="2">histidine kinase</fullName>
        <ecNumber evidence="2">2.7.13.3</ecNumber>
    </recommendedName>
</protein>
<dbReference type="PROSITE" id="PS50109">
    <property type="entry name" value="HIS_KIN"/>
    <property type="match status" value="1"/>
</dbReference>
<dbReference type="EMBL" id="JAVDQH010000011">
    <property type="protein sequence ID" value="MDR6244962.1"/>
    <property type="molecule type" value="Genomic_DNA"/>
</dbReference>
<feature type="domain" description="Histidine kinase" evidence="9">
    <location>
        <begin position="759"/>
        <end position="986"/>
    </location>
</feature>
<dbReference type="PANTHER" id="PTHR43047">
    <property type="entry name" value="TWO-COMPONENT HISTIDINE PROTEIN KINASE"/>
    <property type="match status" value="1"/>
</dbReference>
<feature type="domain" description="PAC" evidence="11">
    <location>
        <begin position="694"/>
        <end position="745"/>
    </location>
</feature>
<evidence type="ECO:0000256" key="3">
    <source>
        <dbReference type="ARBA" id="ARBA00022553"/>
    </source>
</evidence>
<accession>A0ABU1J2Z1</accession>
<evidence type="ECO:0000256" key="1">
    <source>
        <dbReference type="ARBA" id="ARBA00000085"/>
    </source>
</evidence>
<dbReference type="SMART" id="SM00086">
    <property type="entry name" value="PAC"/>
    <property type="match status" value="5"/>
</dbReference>
<dbReference type="InterPro" id="IPR000014">
    <property type="entry name" value="PAS"/>
</dbReference>
<dbReference type="CDD" id="cd00130">
    <property type="entry name" value="PAS"/>
    <property type="match status" value="6"/>
</dbReference>
<dbReference type="InterPro" id="IPR036890">
    <property type="entry name" value="HATPase_C_sf"/>
</dbReference>
<feature type="domain" description="PAS" evidence="10">
    <location>
        <begin position="115"/>
        <end position="159"/>
    </location>
</feature>
<name>A0ABU1J2Z1_9BACL</name>
<evidence type="ECO:0000256" key="8">
    <source>
        <dbReference type="ARBA" id="ARBA00023012"/>
    </source>
</evidence>
<evidence type="ECO:0000256" key="2">
    <source>
        <dbReference type="ARBA" id="ARBA00012438"/>
    </source>
</evidence>
<dbReference type="Pfam" id="PF13426">
    <property type="entry name" value="PAS_9"/>
    <property type="match status" value="2"/>
</dbReference>
<dbReference type="Pfam" id="PF08447">
    <property type="entry name" value="PAS_3"/>
    <property type="match status" value="1"/>
</dbReference>
<dbReference type="CDD" id="cd16922">
    <property type="entry name" value="HATPase_EvgS-ArcB-TorS-like"/>
    <property type="match status" value="1"/>
</dbReference>
<dbReference type="InterPro" id="IPR035965">
    <property type="entry name" value="PAS-like_dom_sf"/>
</dbReference>
<feature type="domain" description="PAC" evidence="11">
    <location>
        <begin position="436"/>
        <end position="488"/>
    </location>
</feature>
<feature type="domain" description="PAS" evidence="10">
    <location>
        <begin position="380"/>
        <end position="431"/>
    </location>
</feature>
<dbReference type="InterPro" id="IPR004358">
    <property type="entry name" value="Sig_transdc_His_kin-like_C"/>
</dbReference>
<dbReference type="PANTHER" id="PTHR43047:SF64">
    <property type="entry name" value="HISTIDINE KINASE CONTAINING CHEY-HOMOLOGOUS RECEIVER DOMAIN AND PAS DOMAIN-RELATED"/>
    <property type="match status" value="1"/>
</dbReference>
<evidence type="ECO:0000313" key="13">
    <source>
        <dbReference type="Proteomes" id="UP001185028"/>
    </source>
</evidence>
<dbReference type="PROSITE" id="PS50113">
    <property type="entry name" value="PAC"/>
    <property type="match status" value="3"/>
</dbReference>